<organism evidence="1 2">
    <name type="scientific">Acrasis kona</name>
    <dbReference type="NCBI Taxonomy" id="1008807"/>
    <lineage>
        <taxon>Eukaryota</taxon>
        <taxon>Discoba</taxon>
        <taxon>Heterolobosea</taxon>
        <taxon>Tetramitia</taxon>
        <taxon>Eutetramitia</taxon>
        <taxon>Acrasidae</taxon>
        <taxon>Acrasis</taxon>
    </lineage>
</organism>
<dbReference type="Proteomes" id="UP001431209">
    <property type="component" value="Unassembled WGS sequence"/>
</dbReference>
<proteinExistence type="predicted"/>
<dbReference type="EMBL" id="JAOPGA020001616">
    <property type="protein sequence ID" value="KAL0489906.1"/>
    <property type="molecule type" value="Genomic_DNA"/>
</dbReference>
<evidence type="ECO:0000313" key="2">
    <source>
        <dbReference type="Proteomes" id="UP001431209"/>
    </source>
</evidence>
<reference evidence="1 2" key="1">
    <citation type="submission" date="2024-03" db="EMBL/GenBank/DDBJ databases">
        <title>The Acrasis kona genome and developmental transcriptomes reveal deep origins of eukaryotic multicellular pathways.</title>
        <authorList>
            <person name="Sheikh S."/>
            <person name="Fu C.-J."/>
            <person name="Brown M.W."/>
            <person name="Baldauf S.L."/>
        </authorList>
    </citation>
    <scope>NUCLEOTIDE SEQUENCE [LARGE SCALE GENOMIC DNA]</scope>
    <source>
        <strain evidence="1 2">ATCC MYA-3509</strain>
    </source>
</reference>
<evidence type="ECO:0000313" key="1">
    <source>
        <dbReference type="EMBL" id="KAL0489906.1"/>
    </source>
</evidence>
<comment type="caution">
    <text evidence="1">The sequence shown here is derived from an EMBL/GenBank/DDBJ whole genome shotgun (WGS) entry which is preliminary data.</text>
</comment>
<dbReference type="AlphaFoldDB" id="A0AAW2ZMH5"/>
<keyword evidence="2" id="KW-1185">Reference proteome</keyword>
<name>A0AAW2ZMH5_9EUKA</name>
<sequence>MQKFLMTTTDGRDTFWSLVRLYQEVLSRSPSSINVLIAESLLSSFGNILCGGQNVDKLLQYPVLDSGKSVILKFVSSVIDKNPIKKIDEQKVEAICYLILNSLRYHGEHSQVQTIQEVLHIIESLYDSIYKCHLFPGILSSLLEVISIQDSKYCQQLGLSLHLMQTEHMSKRYITKGALELALDMGLLNYMNSLLLKMHFDREQFNNVAVAIMFLSCVNGRVRNIVENELLSNYKGLKADFGVVIDNHSGIEGFIGLWNQQCCI</sequence>
<gene>
    <name evidence="1" type="ORF">AKO1_005431</name>
</gene>
<accession>A0AAW2ZMH5</accession>
<protein>
    <submittedName>
        <fullName evidence="1">Uncharacterized protein</fullName>
    </submittedName>
</protein>